<dbReference type="InterPro" id="IPR011989">
    <property type="entry name" value="ARM-like"/>
</dbReference>
<dbReference type="eggNOG" id="ENOG502TCCH">
    <property type="taxonomic scope" value="Eukaryota"/>
</dbReference>
<feature type="region of interest" description="Disordered" evidence="1">
    <location>
        <begin position="103"/>
        <end position="246"/>
    </location>
</feature>
<accession>K0R491</accession>
<feature type="compositionally biased region" description="Low complexity" evidence="1">
    <location>
        <begin position="7"/>
        <end position="27"/>
    </location>
</feature>
<evidence type="ECO:0000313" key="2">
    <source>
        <dbReference type="EMBL" id="EJK47305.1"/>
    </source>
</evidence>
<feature type="compositionally biased region" description="Basic and acidic residues" evidence="1">
    <location>
        <begin position="501"/>
        <end position="511"/>
    </location>
</feature>
<sequence>SKDQRSVARGARSRGAPPASLLPSAASTRSDRPPGEAGGRPPRAAPQGPAGASHRRLLTTTRNSTGSHDDRDQQSTPFAAPAPQRRQRLGAAELVLVLVLRTHAPAPPSPSAPRRRGTALPGGARNGVLTLVLRTRSLPPLRSSYESPAERARRRAAPSAGGTRGGDDDDVVRSSRPAPPLVLLPLPGGEEPRRTGGGGGGRTPRPPDRLVHQQSEPEGRAAPSAGGKTTGATGRGPPGTTTLPPAWCLAPATAALAGRPSIRALLPPPHQRAGCLSSSSASREPPRASCVGLRDAAESSARALREATFQTILTTSSGSTVRPARHDSSSAAAAAARGSPLFADKGHSLTETPGKLSTWLLPTVPRGSAYGCNGRPTSSAFDRATFHRDRHGTRKIVRSDSSAIGGGAPARQAGVRAGGRAYRSAVLSPHSGSNFSPTAERPSMPSNDDGADMGPTPKSISHDRSIDRSAKSARVERGVRDEDKSSGPRRRKASRVATRSLQDKRASEKSFRKSRAGKSESSSAPGSKATVEKDTRPRCRSGRSSPSSPVYAGGAPTPPSGRSRSAGAGRRGGRRARAAAASAAADDEDIGDVPRTVFPPSTPGRGDGGGEEGREEDDSLGSPTEGFRKEASPPRGSDGGMGSAGREALRAVVAEEASMDNMRAYIDCLGDDVSPDTGGDLPSRALRCLFALSESSGSRAERLAMVGGEFGPMEGEAGTKAGTRALVPALLSFLGRCPRDSSEQYLTLLVLNNLSIPAANKRAIAIGHGGAAALGRLLCRDPGCHLLVIILVNLTFGDRSLNLDLVRRREGGEERGEEREAGPLDFLMRSLSGGEADEADAGEEFEDPQLIECICYALLLSSLTSDQLEKLGPIPLEDEDGSDRRPADLLASLTSMLSDEASADLLGPLDVACPDRPFPETARWCMSALKNLTRPGALAPSRRVGDGNGEGEADAAEIASKAILDAGMLPLLAGILLHGTGGDGGDGPATPPDWGPNTLQDSALYTLLHMS</sequence>
<evidence type="ECO:0000313" key="3">
    <source>
        <dbReference type="Proteomes" id="UP000266841"/>
    </source>
</evidence>
<feature type="region of interest" description="Disordered" evidence="1">
    <location>
        <begin position="386"/>
        <end position="646"/>
    </location>
</feature>
<dbReference type="Gene3D" id="1.25.10.10">
    <property type="entry name" value="Leucine-rich Repeat Variant"/>
    <property type="match status" value="1"/>
</dbReference>
<dbReference type="OrthoDB" id="48368at2759"/>
<feature type="compositionally biased region" description="Low complexity" evidence="1">
    <location>
        <begin position="221"/>
        <end position="232"/>
    </location>
</feature>
<reference evidence="2 3" key="1">
    <citation type="journal article" date="2012" name="Genome Biol.">
        <title>Genome and low-iron response of an oceanic diatom adapted to chronic iron limitation.</title>
        <authorList>
            <person name="Lommer M."/>
            <person name="Specht M."/>
            <person name="Roy A.S."/>
            <person name="Kraemer L."/>
            <person name="Andreson R."/>
            <person name="Gutowska M.A."/>
            <person name="Wolf J."/>
            <person name="Bergner S.V."/>
            <person name="Schilhabel M.B."/>
            <person name="Klostermeier U.C."/>
            <person name="Beiko R.G."/>
            <person name="Rosenstiel P."/>
            <person name="Hippler M."/>
            <person name="Laroche J."/>
        </authorList>
    </citation>
    <scope>NUCLEOTIDE SEQUENCE [LARGE SCALE GENOMIC DNA]</scope>
    <source>
        <strain evidence="2 3">CCMP1005</strain>
    </source>
</reference>
<organism evidence="2 3">
    <name type="scientific">Thalassiosira oceanica</name>
    <name type="common">Marine diatom</name>
    <dbReference type="NCBI Taxonomy" id="159749"/>
    <lineage>
        <taxon>Eukaryota</taxon>
        <taxon>Sar</taxon>
        <taxon>Stramenopiles</taxon>
        <taxon>Ochrophyta</taxon>
        <taxon>Bacillariophyta</taxon>
        <taxon>Coscinodiscophyceae</taxon>
        <taxon>Thalassiosirophycidae</taxon>
        <taxon>Thalassiosirales</taxon>
        <taxon>Thalassiosiraceae</taxon>
        <taxon>Thalassiosira</taxon>
    </lineage>
</organism>
<feature type="region of interest" description="Disordered" evidence="1">
    <location>
        <begin position="1"/>
        <end position="87"/>
    </location>
</feature>
<dbReference type="AlphaFoldDB" id="K0R491"/>
<evidence type="ECO:0000256" key="1">
    <source>
        <dbReference type="SAM" id="MobiDB-lite"/>
    </source>
</evidence>
<dbReference type="EMBL" id="AGNL01047111">
    <property type="protein sequence ID" value="EJK47305.1"/>
    <property type="molecule type" value="Genomic_DNA"/>
</dbReference>
<protein>
    <recommendedName>
        <fullName evidence="4">WAPL domain-containing protein</fullName>
    </recommendedName>
</protein>
<proteinExistence type="predicted"/>
<feature type="compositionally biased region" description="Acidic residues" evidence="1">
    <location>
        <begin position="609"/>
        <end position="619"/>
    </location>
</feature>
<dbReference type="OMA" id="FADKGHS"/>
<comment type="caution">
    <text evidence="2">The sequence shown here is derived from an EMBL/GenBank/DDBJ whole genome shotgun (WGS) entry which is preliminary data.</text>
</comment>
<keyword evidence="3" id="KW-1185">Reference proteome</keyword>
<feature type="non-terminal residue" evidence="2">
    <location>
        <position position="1"/>
    </location>
</feature>
<evidence type="ECO:0008006" key="4">
    <source>
        <dbReference type="Google" id="ProtNLM"/>
    </source>
</evidence>
<gene>
    <name evidence="2" type="ORF">THAOC_33984</name>
</gene>
<feature type="compositionally biased region" description="Basic and acidic residues" evidence="1">
    <location>
        <begin position="460"/>
        <end position="486"/>
    </location>
</feature>
<feature type="compositionally biased region" description="Low complexity" evidence="1">
    <location>
        <begin position="409"/>
        <end position="425"/>
    </location>
</feature>
<feature type="compositionally biased region" description="Low complexity" evidence="1">
    <location>
        <begin position="39"/>
        <end position="52"/>
    </location>
</feature>
<name>K0R491_THAOC</name>
<feature type="compositionally biased region" description="Basic and acidic residues" evidence="1">
    <location>
        <begin position="205"/>
        <end position="219"/>
    </location>
</feature>
<dbReference type="Proteomes" id="UP000266841">
    <property type="component" value="Unassembled WGS sequence"/>
</dbReference>